<dbReference type="Gene3D" id="3.40.50.1820">
    <property type="entry name" value="alpha/beta hydrolase"/>
    <property type="match status" value="1"/>
</dbReference>
<reference evidence="1 2" key="1">
    <citation type="submission" date="2024-01" db="EMBL/GenBank/DDBJ databases">
        <title>A draft genome for the cacao thread blight pathogen Marasmiellus scandens.</title>
        <authorList>
            <person name="Baruah I.K."/>
            <person name="Leung J."/>
            <person name="Bukari Y."/>
            <person name="Amoako-Attah I."/>
            <person name="Meinhardt L.W."/>
            <person name="Bailey B.A."/>
            <person name="Cohen S.P."/>
        </authorList>
    </citation>
    <scope>NUCLEOTIDE SEQUENCE [LARGE SCALE GENOMIC DNA]</scope>
    <source>
        <strain evidence="1 2">GH-19</strain>
    </source>
</reference>
<proteinExistence type="predicted"/>
<sequence length="472" mass="52215">MPFVDLHSKDDYASIYYITNTPLGNVGGFDPKKPTIIMLHPMYMDSTWLDNQFGDPRLDKNHNLIAFDMRVCGNSSCRPSGKHDTWVEAADIAFCHMALQLPPCHILACEGISVNCALRFAILFPDMCLSLTLINVPAPTELGWTFTALDEVTSTFCYAEDLESFEHAAMEAVKFTVGTNCDPDLQDDLIAYWELSMPPTRRVRAVELMNVIMNRVPLKPHMLKHIKQPVLIIQGERNETCPVKFAEKLVADLVNARNGAILYTVKGGTAALSIIPGTASIANQVFAKFVSRFKFDDVAMKPISKPVEERMAEALVKLSELTGDSAIASRNPTSSLSFSCLTLDAVKGQTDSLELYRKGQSNAFNPILPDGTPIRRYSERKKEHWFQGERDGISYAGAAFLPHKQGKIDLELEKQLPIPVSDPISTDIAQQGRLRRATISPSSVDKQVIKGSMAKVVGSNSNPASLQRLLNK</sequence>
<name>A0ABR1K298_9AGAR</name>
<comment type="caution">
    <text evidence="1">The sequence shown here is derived from an EMBL/GenBank/DDBJ whole genome shotgun (WGS) entry which is preliminary data.</text>
</comment>
<dbReference type="EMBL" id="JBANRG010000002">
    <property type="protein sequence ID" value="KAK7471116.1"/>
    <property type="molecule type" value="Genomic_DNA"/>
</dbReference>
<gene>
    <name evidence="1" type="ORF">VKT23_002531</name>
</gene>
<evidence type="ECO:0008006" key="3">
    <source>
        <dbReference type="Google" id="ProtNLM"/>
    </source>
</evidence>
<evidence type="ECO:0000313" key="2">
    <source>
        <dbReference type="Proteomes" id="UP001498398"/>
    </source>
</evidence>
<dbReference type="SUPFAM" id="SSF53474">
    <property type="entry name" value="alpha/beta-Hydrolases"/>
    <property type="match status" value="1"/>
</dbReference>
<dbReference type="Proteomes" id="UP001498398">
    <property type="component" value="Unassembled WGS sequence"/>
</dbReference>
<organism evidence="1 2">
    <name type="scientific">Marasmiellus scandens</name>
    <dbReference type="NCBI Taxonomy" id="2682957"/>
    <lineage>
        <taxon>Eukaryota</taxon>
        <taxon>Fungi</taxon>
        <taxon>Dikarya</taxon>
        <taxon>Basidiomycota</taxon>
        <taxon>Agaricomycotina</taxon>
        <taxon>Agaricomycetes</taxon>
        <taxon>Agaricomycetidae</taxon>
        <taxon>Agaricales</taxon>
        <taxon>Marasmiineae</taxon>
        <taxon>Omphalotaceae</taxon>
        <taxon>Marasmiellus</taxon>
    </lineage>
</organism>
<protein>
    <recommendedName>
        <fullName evidence="3">Alpha/beta-hydrolase</fullName>
    </recommendedName>
</protein>
<evidence type="ECO:0000313" key="1">
    <source>
        <dbReference type="EMBL" id="KAK7471116.1"/>
    </source>
</evidence>
<keyword evidence="2" id="KW-1185">Reference proteome</keyword>
<dbReference type="InterPro" id="IPR029058">
    <property type="entry name" value="AB_hydrolase_fold"/>
</dbReference>
<accession>A0ABR1K298</accession>